<proteinExistence type="predicted"/>
<dbReference type="Proteomes" id="UP000824782">
    <property type="component" value="Unassembled WGS sequence"/>
</dbReference>
<evidence type="ECO:0000313" key="1">
    <source>
        <dbReference type="EMBL" id="KAG8546106.1"/>
    </source>
</evidence>
<dbReference type="AlphaFoldDB" id="A0AAV6ZA85"/>
<comment type="caution">
    <text evidence="1">The sequence shown here is derived from an EMBL/GenBank/DDBJ whole genome shotgun (WGS) entry which is preliminary data.</text>
</comment>
<organism evidence="1 2">
    <name type="scientific">Engystomops pustulosus</name>
    <name type="common">Tungara frog</name>
    <name type="synonym">Physalaemus pustulosus</name>
    <dbReference type="NCBI Taxonomy" id="76066"/>
    <lineage>
        <taxon>Eukaryota</taxon>
        <taxon>Metazoa</taxon>
        <taxon>Chordata</taxon>
        <taxon>Craniata</taxon>
        <taxon>Vertebrata</taxon>
        <taxon>Euteleostomi</taxon>
        <taxon>Amphibia</taxon>
        <taxon>Batrachia</taxon>
        <taxon>Anura</taxon>
        <taxon>Neobatrachia</taxon>
        <taxon>Hyloidea</taxon>
        <taxon>Leptodactylidae</taxon>
        <taxon>Leiuperinae</taxon>
        <taxon>Engystomops</taxon>
    </lineage>
</organism>
<accession>A0AAV6ZA85</accession>
<gene>
    <name evidence="1" type="ORF">GDO81_019756</name>
</gene>
<reference evidence="1" key="1">
    <citation type="thesis" date="2020" institute="ProQuest LLC" country="789 East Eisenhower Parkway, Ann Arbor, MI, USA">
        <title>Comparative Genomics and Chromosome Evolution.</title>
        <authorList>
            <person name="Mudd A.B."/>
        </authorList>
    </citation>
    <scope>NUCLEOTIDE SEQUENCE</scope>
    <source>
        <strain evidence="1">237g6f4</strain>
        <tissue evidence="1">Blood</tissue>
    </source>
</reference>
<keyword evidence="2" id="KW-1185">Reference proteome</keyword>
<protein>
    <recommendedName>
        <fullName evidence="3">Secreted protein</fullName>
    </recommendedName>
</protein>
<evidence type="ECO:0008006" key="3">
    <source>
        <dbReference type="Google" id="ProtNLM"/>
    </source>
</evidence>
<name>A0AAV6ZA85_ENGPU</name>
<sequence>MLLVTCGVGLDTPFNMRLLLLPPLGLCMCIRGGSGRSGICSRAPSSGGSIKPSVVVHSLVSRSLLRGFPTVLKV</sequence>
<dbReference type="EMBL" id="WNYA01001247">
    <property type="protein sequence ID" value="KAG8546106.1"/>
    <property type="molecule type" value="Genomic_DNA"/>
</dbReference>
<evidence type="ECO:0000313" key="2">
    <source>
        <dbReference type="Proteomes" id="UP000824782"/>
    </source>
</evidence>